<protein>
    <submittedName>
        <fullName evidence="3">PEP-CTERM sorting domain-containing protein</fullName>
    </submittedName>
</protein>
<feature type="chain" id="PRO_5016084353" evidence="1">
    <location>
        <begin position="23"/>
        <end position="254"/>
    </location>
</feature>
<dbReference type="NCBIfam" id="TIGR02595">
    <property type="entry name" value="PEP_CTERM"/>
    <property type="match status" value="1"/>
</dbReference>
<proteinExistence type="predicted"/>
<evidence type="ECO:0000259" key="2">
    <source>
        <dbReference type="Pfam" id="PF07589"/>
    </source>
</evidence>
<evidence type="ECO:0000313" key="4">
    <source>
        <dbReference type="Proteomes" id="UP000249633"/>
    </source>
</evidence>
<reference evidence="3 4" key="1">
    <citation type="submission" date="2017-08" db="EMBL/GenBank/DDBJ databases">
        <title>Infants hospitalized years apart are colonized by the same room-sourced microbial strains.</title>
        <authorList>
            <person name="Brooks B."/>
            <person name="Olm M.R."/>
            <person name="Firek B.A."/>
            <person name="Baker R."/>
            <person name="Thomas B.C."/>
            <person name="Morowitz M.J."/>
            <person name="Banfield J.F."/>
        </authorList>
    </citation>
    <scope>NUCLEOTIDE SEQUENCE [LARGE SCALE GENOMIC DNA]</scope>
    <source>
        <strain evidence="3">S2_012_000_R2_81</strain>
    </source>
</reference>
<keyword evidence="1" id="KW-0732">Signal</keyword>
<gene>
    <name evidence="3" type="ORF">DI603_20590</name>
</gene>
<dbReference type="Proteomes" id="UP000249633">
    <property type="component" value="Unassembled WGS sequence"/>
</dbReference>
<comment type="caution">
    <text evidence="3">The sequence shown here is derived from an EMBL/GenBank/DDBJ whole genome shotgun (WGS) entry which is preliminary data.</text>
</comment>
<sequence>MTKTLSLIAVAATAAFALPAHADLNSAGSLSFTAFNADEDGFSMVALSDIAANTKVWFSDNEWSGSAFNTGESFSSWLSGSAVIAAGTVIRFSKVDSATALAASIGTFSRETVSGSSNWGLSTSEDTLYAYLGSSATAPTLFLSAITTGSFGSASAGSLDNTGLSNGNGAITLSAGSDYAEYQGPRSGQASFADYLPLLGNVANWNDLGTNADGSNLVPDTTAFTVSAVPEPSSYALLMSGLLSIGLIARRRRS</sequence>
<dbReference type="AlphaFoldDB" id="A0A2W5F5X1"/>
<feature type="signal peptide" evidence="1">
    <location>
        <begin position="1"/>
        <end position="22"/>
    </location>
</feature>
<organism evidence="3 4">
    <name type="scientific">Roseateles depolymerans</name>
    <dbReference type="NCBI Taxonomy" id="76731"/>
    <lineage>
        <taxon>Bacteria</taxon>
        <taxon>Pseudomonadati</taxon>
        <taxon>Pseudomonadota</taxon>
        <taxon>Betaproteobacteria</taxon>
        <taxon>Burkholderiales</taxon>
        <taxon>Sphaerotilaceae</taxon>
        <taxon>Roseateles</taxon>
    </lineage>
</organism>
<dbReference type="EMBL" id="QFOD01000026">
    <property type="protein sequence ID" value="PZP27896.1"/>
    <property type="molecule type" value="Genomic_DNA"/>
</dbReference>
<feature type="domain" description="Ice-binding protein C-terminal" evidence="2">
    <location>
        <begin position="228"/>
        <end position="253"/>
    </location>
</feature>
<name>A0A2W5F5X1_9BURK</name>
<evidence type="ECO:0000256" key="1">
    <source>
        <dbReference type="SAM" id="SignalP"/>
    </source>
</evidence>
<evidence type="ECO:0000313" key="3">
    <source>
        <dbReference type="EMBL" id="PZP27896.1"/>
    </source>
</evidence>
<dbReference type="Pfam" id="PF07589">
    <property type="entry name" value="PEP-CTERM"/>
    <property type="match status" value="1"/>
</dbReference>
<dbReference type="InterPro" id="IPR013424">
    <property type="entry name" value="Ice-binding_C"/>
</dbReference>
<accession>A0A2W5F5X1</accession>